<evidence type="ECO:0000313" key="2">
    <source>
        <dbReference type="EMBL" id="KGN98440.1"/>
    </source>
</evidence>
<keyword evidence="1" id="KW-0812">Transmembrane</keyword>
<feature type="transmembrane region" description="Helical" evidence="1">
    <location>
        <begin position="39"/>
        <end position="63"/>
    </location>
</feature>
<proteinExistence type="predicted"/>
<dbReference type="STRING" id="266762.HQ36_02185"/>
<dbReference type="AlphaFoldDB" id="A0A0A2G7U6"/>
<dbReference type="EMBL" id="JQZW01000006">
    <property type="protein sequence ID" value="KGN98440.1"/>
    <property type="molecule type" value="Genomic_DNA"/>
</dbReference>
<keyword evidence="1" id="KW-1133">Transmembrane helix</keyword>
<dbReference type="eggNOG" id="ENOG5030KXV">
    <property type="taxonomic scope" value="Bacteria"/>
</dbReference>
<protein>
    <submittedName>
        <fullName evidence="2">Mobilization protein</fullName>
    </submittedName>
</protein>
<organism evidence="2 3">
    <name type="scientific">Porphyromonas gingivicanis</name>
    <dbReference type="NCBI Taxonomy" id="266762"/>
    <lineage>
        <taxon>Bacteria</taxon>
        <taxon>Pseudomonadati</taxon>
        <taxon>Bacteroidota</taxon>
        <taxon>Bacteroidia</taxon>
        <taxon>Bacteroidales</taxon>
        <taxon>Porphyromonadaceae</taxon>
        <taxon>Porphyromonas</taxon>
    </lineage>
</organism>
<keyword evidence="1" id="KW-0472">Membrane</keyword>
<reference evidence="2 3" key="1">
    <citation type="submission" date="2014-08" db="EMBL/GenBank/DDBJ databases">
        <title>Porphyromonas gingivicanis strain:COT-022_OH1391 Genome sequencing.</title>
        <authorList>
            <person name="Wallis C."/>
            <person name="Deusch O."/>
            <person name="O'Flynn C."/>
            <person name="Davis I."/>
            <person name="Jospin G."/>
            <person name="Darling A.E."/>
            <person name="Coil D.A."/>
            <person name="Alexiev A."/>
            <person name="Horsfall A."/>
            <person name="Kirkwood N."/>
            <person name="Harris S."/>
            <person name="Eisen J.A."/>
        </authorList>
    </citation>
    <scope>NUCLEOTIDE SEQUENCE [LARGE SCALE GENOMIC DNA]</scope>
    <source>
        <strain evidence="3">COT-022 OH1391</strain>
    </source>
</reference>
<dbReference type="OrthoDB" id="1003899at2"/>
<accession>A0A0A2G7U6</accession>
<evidence type="ECO:0000256" key="1">
    <source>
        <dbReference type="SAM" id="Phobius"/>
    </source>
</evidence>
<evidence type="ECO:0000313" key="3">
    <source>
        <dbReference type="Proteomes" id="UP000030134"/>
    </source>
</evidence>
<keyword evidence="3" id="KW-1185">Reference proteome</keyword>
<name>A0A0A2G7U6_9PORP</name>
<comment type="caution">
    <text evidence="2">The sequence shown here is derived from an EMBL/GenBank/DDBJ whole genome shotgun (WGS) entry which is preliminary data.</text>
</comment>
<gene>
    <name evidence="2" type="ORF">HQ36_02185</name>
</gene>
<sequence>MKPLSTNDNYIPQLITLGCIMIFSLAVRSTTLSCGADGFTAFCVFLICSVVFFLLFLAVQSLLEDFFWHIFKSKERQVIEPPKTIIPSPLPSNYEQFRQEAFQVKAREEQKKMEVVTSYTQRTLAAYMSEEELTKLCEQITRYLSSGWSIESSQDIKVSPHLKSIDLMHFGWNISRPFGKKREDIAFFLKHTFAHTLRDVEVSSIQRKLTNTEGKYLIPLCKDLVIDEHSTLLESYPKVT</sequence>
<dbReference type="Proteomes" id="UP000030134">
    <property type="component" value="Unassembled WGS sequence"/>
</dbReference>
<dbReference type="RefSeq" id="WP_036883135.1">
    <property type="nucleotide sequence ID" value="NZ_JQZW01000006.1"/>
</dbReference>
<dbReference type="PROSITE" id="PS51257">
    <property type="entry name" value="PROKAR_LIPOPROTEIN"/>
    <property type="match status" value="1"/>
</dbReference>
<feature type="transmembrane region" description="Helical" evidence="1">
    <location>
        <begin position="9"/>
        <end position="27"/>
    </location>
</feature>